<dbReference type="OMA" id="MAKHDVN"/>
<keyword evidence="3" id="KW-1185">Reference proteome</keyword>
<organism evidence="2 3">
    <name type="scientific">Saprolegnia diclina (strain VS20)</name>
    <dbReference type="NCBI Taxonomy" id="1156394"/>
    <lineage>
        <taxon>Eukaryota</taxon>
        <taxon>Sar</taxon>
        <taxon>Stramenopiles</taxon>
        <taxon>Oomycota</taxon>
        <taxon>Saprolegniomycetes</taxon>
        <taxon>Saprolegniales</taxon>
        <taxon>Saprolegniaceae</taxon>
        <taxon>Saprolegnia</taxon>
    </lineage>
</organism>
<sequence length="424" mass="47057">MSFVKSLVRQFSGASSSIETVEQMLEKERQQRRDELEQAKQTRATNAMYQSASLSLQDTLLRSAQQQLTRLPSHGSERSFASMRRSRESSFEIIEMSREGSFHEISASDLHEFVDVGAPSARRLHELACMQAEDVNARAMVSSLAHTDESLPPLSSLAARYSSEWIEAALQRVSAPVPAMYIRYRKVEPVVAKTVASAAVHEYLVQGLRSAVTTRIECAGMEAHDLAAPQTEQETMAKHDVNVKTDCTEMAAMAKHDVNVAATNREQDRMARHDVDTPQHCAEPQRVRSQDVTSVTLTALERARSVAMRLHDVNVPTPATEASSAAEMARATLTMPEQDAAIKMRDSARAAKELAAFYATRKQARQARLLQNRSDEEHKMSAMQEQASWGKVLQLIDGPTHHSTFASVPAPMSRMFNMLKGYAA</sequence>
<dbReference type="RefSeq" id="XP_008612515.1">
    <property type="nucleotide sequence ID" value="XM_008614293.1"/>
</dbReference>
<proteinExistence type="predicted"/>
<evidence type="ECO:0000313" key="2">
    <source>
        <dbReference type="EMBL" id="EQC34203.1"/>
    </source>
</evidence>
<protein>
    <submittedName>
        <fullName evidence="2">Uncharacterized protein</fullName>
    </submittedName>
</protein>
<dbReference type="Proteomes" id="UP000030762">
    <property type="component" value="Unassembled WGS sequence"/>
</dbReference>
<keyword evidence="1" id="KW-0175">Coiled coil</keyword>
<dbReference type="InParanoid" id="T0RP32"/>
<reference evidence="2 3" key="1">
    <citation type="submission" date="2012-04" db="EMBL/GenBank/DDBJ databases">
        <title>The Genome Sequence of Saprolegnia declina VS20.</title>
        <authorList>
            <consortium name="The Broad Institute Genome Sequencing Platform"/>
            <person name="Russ C."/>
            <person name="Nusbaum C."/>
            <person name="Tyler B."/>
            <person name="van West P."/>
            <person name="Dieguez-Uribeondo J."/>
            <person name="de Bruijn I."/>
            <person name="Tripathy S."/>
            <person name="Jiang R."/>
            <person name="Young S.K."/>
            <person name="Zeng Q."/>
            <person name="Gargeya S."/>
            <person name="Fitzgerald M."/>
            <person name="Haas B."/>
            <person name="Abouelleil A."/>
            <person name="Alvarado L."/>
            <person name="Arachchi H.M."/>
            <person name="Berlin A."/>
            <person name="Chapman S.B."/>
            <person name="Goldberg J."/>
            <person name="Griggs A."/>
            <person name="Gujja S."/>
            <person name="Hansen M."/>
            <person name="Howarth C."/>
            <person name="Imamovic A."/>
            <person name="Larimer J."/>
            <person name="McCowen C."/>
            <person name="Montmayeur A."/>
            <person name="Murphy C."/>
            <person name="Neiman D."/>
            <person name="Pearson M."/>
            <person name="Priest M."/>
            <person name="Roberts A."/>
            <person name="Saif S."/>
            <person name="Shea T."/>
            <person name="Sisk P."/>
            <person name="Sykes S."/>
            <person name="Wortman J."/>
            <person name="Nusbaum C."/>
            <person name="Birren B."/>
        </authorList>
    </citation>
    <scope>NUCLEOTIDE SEQUENCE [LARGE SCALE GENOMIC DNA]</scope>
    <source>
        <strain evidence="2 3">VS20</strain>
    </source>
</reference>
<feature type="coiled-coil region" evidence="1">
    <location>
        <begin position="18"/>
        <end position="45"/>
    </location>
</feature>
<dbReference type="VEuPathDB" id="FungiDB:SDRG_08406"/>
<evidence type="ECO:0000313" key="3">
    <source>
        <dbReference type="Proteomes" id="UP000030762"/>
    </source>
</evidence>
<dbReference type="AlphaFoldDB" id="T0RP32"/>
<name>T0RP32_SAPDV</name>
<accession>T0RP32</accession>
<dbReference type="EMBL" id="JH767156">
    <property type="protein sequence ID" value="EQC34203.1"/>
    <property type="molecule type" value="Genomic_DNA"/>
</dbReference>
<dbReference type="OrthoDB" id="76618at2759"/>
<gene>
    <name evidence="2" type="ORF">SDRG_08406</name>
</gene>
<dbReference type="GeneID" id="19949133"/>
<evidence type="ECO:0000256" key="1">
    <source>
        <dbReference type="SAM" id="Coils"/>
    </source>
</evidence>